<dbReference type="Proteomes" id="UP001193384">
    <property type="component" value="Unassembled WGS sequence"/>
</dbReference>
<accession>A0ABD6IEJ6</accession>
<dbReference type="SUPFAM" id="SSF56784">
    <property type="entry name" value="HAD-like"/>
    <property type="match status" value="1"/>
</dbReference>
<dbReference type="SFLD" id="SFLDS00003">
    <property type="entry name" value="Haloacid_Dehalogenase"/>
    <property type="match status" value="1"/>
</dbReference>
<organism evidence="3 4">
    <name type="scientific">Mesomycoplasma hyorhinis</name>
    <name type="common">Mycoplasma hyorhinis</name>
    <dbReference type="NCBI Taxonomy" id="2100"/>
    <lineage>
        <taxon>Bacteria</taxon>
        <taxon>Bacillati</taxon>
        <taxon>Mycoplasmatota</taxon>
        <taxon>Mycoplasmoidales</taxon>
        <taxon>Metamycoplasmataceae</taxon>
        <taxon>Mesomycoplasma</taxon>
    </lineage>
</organism>
<dbReference type="InterPro" id="IPR036412">
    <property type="entry name" value="HAD-like_sf"/>
</dbReference>
<dbReference type="EMBL" id="QQQW01000013">
    <property type="protein sequence ID" value="MXR43824.1"/>
    <property type="molecule type" value="Genomic_DNA"/>
</dbReference>
<comment type="caution">
    <text evidence="3">The sequence shown here is derived from an EMBL/GenBank/DDBJ whole genome shotgun (WGS) entry which is preliminary data.</text>
</comment>
<dbReference type="PANTHER" id="PTHR10000:SF8">
    <property type="entry name" value="HAD SUPERFAMILY HYDROLASE-LIKE, TYPE 3"/>
    <property type="match status" value="1"/>
</dbReference>
<proteinExistence type="inferred from homology"/>
<dbReference type="InterPro" id="IPR023214">
    <property type="entry name" value="HAD_sf"/>
</dbReference>
<comment type="similarity">
    <text evidence="2">Belongs to the HAD-like hydrolase superfamily. Cof family.</text>
</comment>
<dbReference type="GO" id="GO:0016791">
    <property type="term" value="F:phosphatase activity"/>
    <property type="evidence" value="ECO:0007669"/>
    <property type="project" value="UniProtKB-ARBA"/>
</dbReference>
<dbReference type="Gene3D" id="3.40.50.1000">
    <property type="entry name" value="HAD superfamily/HAD-like"/>
    <property type="match status" value="1"/>
</dbReference>
<dbReference type="SFLD" id="SFLDG01140">
    <property type="entry name" value="C2.B:_Phosphomannomutase_and_P"/>
    <property type="match status" value="1"/>
</dbReference>
<evidence type="ECO:0000256" key="2">
    <source>
        <dbReference type="ARBA" id="ARBA00034778"/>
    </source>
</evidence>
<dbReference type="AlphaFoldDB" id="A0ABD6IEJ6"/>
<evidence type="ECO:0000256" key="1">
    <source>
        <dbReference type="ARBA" id="ARBA00001946"/>
    </source>
</evidence>
<evidence type="ECO:0000313" key="4">
    <source>
        <dbReference type="Proteomes" id="UP001193384"/>
    </source>
</evidence>
<dbReference type="Pfam" id="PF08282">
    <property type="entry name" value="Hydrolase_3"/>
    <property type="match status" value="1"/>
</dbReference>
<evidence type="ECO:0000313" key="3">
    <source>
        <dbReference type="EMBL" id="MXR43824.1"/>
    </source>
</evidence>
<dbReference type="InterPro" id="IPR006379">
    <property type="entry name" value="HAD-SF_hydro_IIB"/>
</dbReference>
<protein>
    <submittedName>
        <fullName evidence="3">HAD family hydrolase</fullName>
    </submittedName>
</protein>
<dbReference type="PANTHER" id="PTHR10000">
    <property type="entry name" value="PHOSPHOSERINE PHOSPHATASE"/>
    <property type="match status" value="1"/>
</dbReference>
<gene>
    <name evidence="3" type="ORF">DR101_02605</name>
</gene>
<name>A0ABD6IEJ6_MESHY</name>
<dbReference type="InterPro" id="IPR000150">
    <property type="entry name" value="Cof"/>
</dbReference>
<dbReference type="NCBIfam" id="TIGR00099">
    <property type="entry name" value="Cof-subfamily"/>
    <property type="match status" value="1"/>
</dbReference>
<reference evidence="3 4" key="1">
    <citation type="submission" date="2018-07" db="EMBL/GenBank/DDBJ databases">
        <title>Genetic characterization of Mycoplasma hyopneumoniae, M. hyorhinis and M. flocculare isolates through whole genome sequencing analysis: comparative analysis of sequence types and putative genes involved in virulence.</title>
        <authorList>
            <person name="Fourour S."/>
            <person name="Lucas P."/>
            <person name="Touzain F."/>
            <person name="Tocqueville V."/>
            <person name="Kempf I."/>
            <person name="Marois-Crehan C."/>
        </authorList>
    </citation>
    <scope>NUCLEOTIDE SEQUENCE [LARGE SCALE GENOMIC DNA]</scope>
    <source>
        <strain evidence="3 4">MHR389</strain>
    </source>
</reference>
<keyword evidence="3" id="KW-0378">Hydrolase</keyword>
<sequence>MDKKEKKISFQNIVFDLDGTLLDKDKNILNSTLSILNQLHQQANKKLIIATGRPWYFTKRYINQVKPDLPIISCNGSLIYDFKAKKVIFINPIESKIAKFVFDVLKKEEITFLIYSDQQIYAFSKNKEKKDWFIWLEKTQKALEKEEQFDIDFFDTANSDFDINKLKVVKFLMIKSDSNLKNIENAVEQFKNLDKIYLLSSSPKVIDIMPVGSSKGDGLKILAKDFNLELNATISFGDEANDISMFEVCKYSVAMGQADHYVREKASFSIENHNSDAIFNFLKDKI</sequence>
<dbReference type="NCBIfam" id="TIGR01484">
    <property type="entry name" value="HAD-SF-IIB"/>
    <property type="match status" value="1"/>
</dbReference>
<comment type="cofactor">
    <cofactor evidence="1">
        <name>Mg(2+)</name>
        <dbReference type="ChEBI" id="CHEBI:18420"/>
    </cofactor>
</comment>
<dbReference type="Gene3D" id="3.30.1240.10">
    <property type="match status" value="1"/>
</dbReference>